<protein>
    <submittedName>
        <fullName evidence="3">Uncharacterized protein</fullName>
    </submittedName>
</protein>
<gene>
    <name evidence="3" type="ORF">QE152_g4812</name>
</gene>
<keyword evidence="1" id="KW-0175">Coiled coil</keyword>
<evidence type="ECO:0000313" key="4">
    <source>
        <dbReference type="Proteomes" id="UP001458880"/>
    </source>
</evidence>
<dbReference type="EMBL" id="JASPKY010000026">
    <property type="protein sequence ID" value="KAK9751677.1"/>
    <property type="molecule type" value="Genomic_DNA"/>
</dbReference>
<name>A0AAW1N011_POPJA</name>
<organism evidence="3 4">
    <name type="scientific">Popillia japonica</name>
    <name type="common">Japanese beetle</name>
    <dbReference type="NCBI Taxonomy" id="7064"/>
    <lineage>
        <taxon>Eukaryota</taxon>
        <taxon>Metazoa</taxon>
        <taxon>Ecdysozoa</taxon>
        <taxon>Arthropoda</taxon>
        <taxon>Hexapoda</taxon>
        <taxon>Insecta</taxon>
        <taxon>Pterygota</taxon>
        <taxon>Neoptera</taxon>
        <taxon>Endopterygota</taxon>
        <taxon>Coleoptera</taxon>
        <taxon>Polyphaga</taxon>
        <taxon>Scarabaeiformia</taxon>
        <taxon>Scarabaeidae</taxon>
        <taxon>Rutelinae</taxon>
        <taxon>Popillia</taxon>
    </lineage>
</organism>
<evidence type="ECO:0000256" key="2">
    <source>
        <dbReference type="SAM" id="MobiDB-lite"/>
    </source>
</evidence>
<feature type="compositionally biased region" description="Basic and acidic residues" evidence="2">
    <location>
        <begin position="10"/>
        <end position="34"/>
    </location>
</feature>
<evidence type="ECO:0000256" key="1">
    <source>
        <dbReference type="SAM" id="Coils"/>
    </source>
</evidence>
<reference evidence="3 4" key="1">
    <citation type="journal article" date="2024" name="BMC Genomics">
        <title>De novo assembly and annotation of Popillia japonica's genome with initial clues to its potential as an invasive pest.</title>
        <authorList>
            <person name="Cucini C."/>
            <person name="Boschi S."/>
            <person name="Funari R."/>
            <person name="Cardaioli E."/>
            <person name="Iannotti N."/>
            <person name="Marturano G."/>
            <person name="Paoli F."/>
            <person name="Bruttini M."/>
            <person name="Carapelli A."/>
            <person name="Frati F."/>
            <person name="Nardi F."/>
        </authorList>
    </citation>
    <scope>NUCLEOTIDE SEQUENCE [LARGE SCALE GENOMIC DNA]</scope>
    <source>
        <strain evidence="3">DMR45628</strain>
    </source>
</reference>
<dbReference type="Proteomes" id="UP001458880">
    <property type="component" value="Unassembled WGS sequence"/>
</dbReference>
<comment type="caution">
    <text evidence="3">The sequence shown here is derived from an EMBL/GenBank/DDBJ whole genome shotgun (WGS) entry which is preliminary data.</text>
</comment>
<feature type="region of interest" description="Disordered" evidence="2">
    <location>
        <begin position="1"/>
        <end position="34"/>
    </location>
</feature>
<sequence>MSEEGYSTDEQQKRKRDAEQIFEKTRTPVKMSSKDKLEEKIDLLISNLADISAEMKRMNNEQSELISEMKKLREEQKDYRDEAQALRRE</sequence>
<proteinExistence type="predicted"/>
<dbReference type="AlphaFoldDB" id="A0AAW1N011"/>
<evidence type="ECO:0000313" key="3">
    <source>
        <dbReference type="EMBL" id="KAK9751677.1"/>
    </source>
</evidence>
<keyword evidence="4" id="KW-1185">Reference proteome</keyword>
<feature type="coiled-coil region" evidence="1">
    <location>
        <begin position="34"/>
        <end position="89"/>
    </location>
</feature>
<accession>A0AAW1N011</accession>